<dbReference type="GeneID" id="8856917"/>
<protein>
    <submittedName>
        <fullName evidence="3">Predicted protein</fullName>
    </submittedName>
</protein>
<evidence type="ECO:0000313" key="3">
    <source>
        <dbReference type="EMBL" id="EFC44706.1"/>
    </source>
</evidence>
<feature type="transmembrane region" description="Helical" evidence="2">
    <location>
        <begin position="269"/>
        <end position="296"/>
    </location>
</feature>
<evidence type="ECO:0000256" key="2">
    <source>
        <dbReference type="SAM" id="Phobius"/>
    </source>
</evidence>
<dbReference type="Proteomes" id="UP000006671">
    <property type="component" value="Unassembled WGS sequence"/>
</dbReference>
<dbReference type="OMA" id="HFINCAG"/>
<dbReference type="VEuPathDB" id="AmoebaDB:NAEGRDRAFT_67484"/>
<reference evidence="3 4" key="1">
    <citation type="journal article" date="2010" name="Cell">
        <title>The genome of Naegleria gruberi illuminates early eukaryotic versatility.</title>
        <authorList>
            <person name="Fritz-Laylin L.K."/>
            <person name="Prochnik S.E."/>
            <person name="Ginger M.L."/>
            <person name="Dacks J.B."/>
            <person name="Carpenter M.L."/>
            <person name="Field M.C."/>
            <person name="Kuo A."/>
            <person name="Paredez A."/>
            <person name="Chapman J."/>
            <person name="Pham J."/>
            <person name="Shu S."/>
            <person name="Neupane R."/>
            <person name="Cipriano M."/>
            <person name="Mancuso J."/>
            <person name="Tu H."/>
            <person name="Salamov A."/>
            <person name="Lindquist E."/>
            <person name="Shapiro H."/>
            <person name="Lucas S."/>
            <person name="Grigoriev I.V."/>
            <person name="Cande W.Z."/>
            <person name="Fulton C."/>
            <person name="Rokhsar D.S."/>
            <person name="Dawson S.C."/>
        </authorList>
    </citation>
    <scope>NUCLEOTIDE SEQUENCE [LARGE SCALE GENOMIC DNA]</scope>
    <source>
        <strain evidence="3 4">NEG-M</strain>
    </source>
</reference>
<evidence type="ECO:0000256" key="1">
    <source>
        <dbReference type="SAM" id="MobiDB-lite"/>
    </source>
</evidence>
<accession>D2VF33</accession>
<gene>
    <name evidence="3" type="ORF">NAEGRDRAFT_67484</name>
</gene>
<sequence>MSKGCCNETIKFSEDGFVNVSSVNVFPPVWGTAASMANSGFYLVLFAIYFICFGLLFRTIRKRVDQNRTKQVMKRNHVIMFILAGSMVAVQCINLLIRLVSDILFMEARLIVERGERITFAHYAAMWSLTSISSFFMFLNYIMLFVILFFVQMVLKTSWRTAATMRAISKKTFKRVRIFTQITISLFVFAAFVLLILISISVPLLKFDYLSKSTSNTVNFILLGLIVLLYSKDTIAILISGILVIKTIRKSILKIKNISTQHKKMENPFLVTFSLLIALISCILLQFLAVIVGAVLVSDREELKFVWHFINCAGILMFAILTLGLFYPLFIQTETVIKELHIDDTKSNISNLSESRRNESNNRNSMLLSIDNKKSAMVLSPGDATLQILQGNSGTSSSSALSNETPGETLSNFMPLPSSESVIAMIE</sequence>
<organism evidence="4">
    <name type="scientific">Naegleria gruberi</name>
    <name type="common">Amoeba</name>
    <dbReference type="NCBI Taxonomy" id="5762"/>
    <lineage>
        <taxon>Eukaryota</taxon>
        <taxon>Discoba</taxon>
        <taxon>Heterolobosea</taxon>
        <taxon>Tetramitia</taxon>
        <taxon>Eutetramitia</taxon>
        <taxon>Vahlkampfiidae</taxon>
        <taxon>Naegleria</taxon>
    </lineage>
</organism>
<feature type="compositionally biased region" description="Polar residues" evidence="1">
    <location>
        <begin position="403"/>
        <end position="412"/>
    </location>
</feature>
<feature type="transmembrane region" description="Helical" evidence="2">
    <location>
        <begin position="39"/>
        <end position="57"/>
    </location>
</feature>
<dbReference type="AlphaFoldDB" id="D2VF33"/>
<dbReference type="OrthoDB" id="10650405at2759"/>
<keyword evidence="2" id="KW-0472">Membrane</keyword>
<feature type="transmembrane region" description="Helical" evidence="2">
    <location>
        <begin position="176"/>
        <end position="200"/>
    </location>
</feature>
<feature type="transmembrane region" description="Helical" evidence="2">
    <location>
        <begin position="220"/>
        <end position="248"/>
    </location>
</feature>
<keyword evidence="2" id="KW-0812">Transmembrane</keyword>
<feature type="transmembrane region" description="Helical" evidence="2">
    <location>
        <begin position="308"/>
        <end position="330"/>
    </location>
</feature>
<dbReference type="KEGG" id="ngr:NAEGRDRAFT_67484"/>
<name>D2VF33_NAEGR</name>
<keyword evidence="2" id="KW-1133">Transmembrane helix</keyword>
<dbReference type="InParanoid" id="D2VF33"/>
<feature type="transmembrane region" description="Helical" evidence="2">
    <location>
        <begin position="135"/>
        <end position="155"/>
    </location>
</feature>
<dbReference type="EMBL" id="GG738867">
    <property type="protein sequence ID" value="EFC44706.1"/>
    <property type="molecule type" value="Genomic_DNA"/>
</dbReference>
<evidence type="ECO:0000313" key="4">
    <source>
        <dbReference type="Proteomes" id="UP000006671"/>
    </source>
</evidence>
<dbReference type="RefSeq" id="XP_002677450.1">
    <property type="nucleotide sequence ID" value="XM_002677404.1"/>
</dbReference>
<proteinExistence type="predicted"/>
<feature type="region of interest" description="Disordered" evidence="1">
    <location>
        <begin position="395"/>
        <end position="415"/>
    </location>
</feature>
<keyword evidence="4" id="KW-1185">Reference proteome</keyword>
<feature type="transmembrane region" description="Helical" evidence="2">
    <location>
        <begin position="78"/>
        <end position="97"/>
    </location>
</feature>